<dbReference type="InterPro" id="IPR036515">
    <property type="entry name" value="Transposase_17_sf"/>
</dbReference>
<dbReference type="EMBL" id="QYYH01000051">
    <property type="protein sequence ID" value="RJY16305.1"/>
    <property type="molecule type" value="Genomic_DNA"/>
</dbReference>
<dbReference type="GO" id="GO:0003677">
    <property type="term" value="F:DNA binding"/>
    <property type="evidence" value="ECO:0007669"/>
    <property type="project" value="InterPro"/>
</dbReference>
<name>A0A3A6TTS6_9GAMM</name>
<dbReference type="AlphaFoldDB" id="A0A3A6TTS6"/>
<evidence type="ECO:0000313" key="1">
    <source>
        <dbReference type="EMBL" id="RJY16305.1"/>
    </source>
</evidence>
<sequence>MCPNYYAKLSLRSNVITTVLYVGNNYVFINFTCTLYTYIALSREFNYCNWYYKSLSHTRLDCKYHVVFILKRRQKLIFGTIRKHFGDVFIT</sequence>
<proteinExistence type="predicted"/>
<dbReference type="GO" id="GO:0006313">
    <property type="term" value="P:DNA transposition"/>
    <property type="evidence" value="ECO:0007669"/>
    <property type="project" value="InterPro"/>
</dbReference>
<protein>
    <recommendedName>
        <fullName evidence="3">Transposase IS200-like domain-containing protein</fullName>
    </recommendedName>
</protein>
<dbReference type="Proteomes" id="UP000273022">
    <property type="component" value="Unassembled WGS sequence"/>
</dbReference>
<dbReference type="SUPFAM" id="SSF143422">
    <property type="entry name" value="Transposase IS200-like"/>
    <property type="match status" value="1"/>
</dbReference>
<dbReference type="OrthoDB" id="9798161at2"/>
<comment type="caution">
    <text evidence="1">The sequence shown here is derived from an EMBL/GenBank/DDBJ whole genome shotgun (WGS) entry which is preliminary data.</text>
</comment>
<reference evidence="1 2" key="1">
    <citation type="submission" date="2018-09" db="EMBL/GenBank/DDBJ databases">
        <title>Phylogeny of the Shewanellaceae, and recommendation for two new genera, Pseudoshewanella and Parashewanella.</title>
        <authorList>
            <person name="Wang G."/>
        </authorList>
    </citation>
    <scope>NUCLEOTIDE SEQUENCE [LARGE SCALE GENOMIC DNA]</scope>
    <source>
        <strain evidence="1 2">KCTC 22492</strain>
    </source>
</reference>
<accession>A0A3A6TTS6</accession>
<keyword evidence="2" id="KW-1185">Reference proteome</keyword>
<gene>
    <name evidence="1" type="ORF">D5R81_09710</name>
</gene>
<dbReference type="GO" id="GO:0004803">
    <property type="term" value="F:transposase activity"/>
    <property type="evidence" value="ECO:0007669"/>
    <property type="project" value="InterPro"/>
</dbReference>
<organism evidence="1 2">
    <name type="scientific">Parashewanella spongiae</name>
    <dbReference type="NCBI Taxonomy" id="342950"/>
    <lineage>
        <taxon>Bacteria</taxon>
        <taxon>Pseudomonadati</taxon>
        <taxon>Pseudomonadota</taxon>
        <taxon>Gammaproteobacteria</taxon>
        <taxon>Alteromonadales</taxon>
        <taxon>Shewanellaceae</taxon>
        <taxon>Parashewanella</taxon>
    </lineage>
</organism>
<evidence type="ECO:0008006" key="3">
    <source>
        <dbReference type="Google" id="ProtNLM"/>
    </source>
</evidence>
<evidence type="ECO:0000313" key="2">
    <source>
        <dbReference type="Proteomes" id="UP000273022"/>
    </source>
</evidence>